<accession>A0A062TZ92</accession>
<dbReference type="Proteomes" id="UP000249123">
    <property type="component" value="Unassembled WGS sequence"/>
</dbReference>
<dbReference type="Pfam" id="PF01047">
    <property type="entry name" value="MarR"/>
    <property type="match status" value="1"/>
</dbReference>
<dbReference type="SUPFAM" id="SSF46785">
    <property type="entry name" value="Winged helix' DNA-binding domain"/>
    <property type="match status" value="1"/>
</dbReference>
<evidence type="ECO:0000256" key="2">
    <source>
        <dbReference type="ARBA" id="ARBA00023125"/>
    </source>
</evidence>
<dbReference type="GO" id="GO:0003700">
    <property type="term" value="F:DNA-binding transcription factor activity"/>
    <property type="evidence" value="ECO:0007669"/>
    <property type="project" value="InterPro"/>
</dbReference>
<sequence>MVRKAKTESPYAEWTNSLGYLVRKSFRSVSRALETRTSEYGVTAAQWHFLRVLWIEDGISQRELSQRVNMREPTTVIAVKRLEKADLITRKQSTEDARKINVYLTPKAKRLKAKLMPLVEEVNDLATQGMTAKEKSELRRLLSKVNQNLEAEDSRRNTPVPPP</sequence>
<dbReference type="Gene3D" id="1.10.10.10">
    <property type="entry name" value="Winged helix-like DNA-binding domain superfamily/Winged helix DNA-binding domain"/>
    <property type="match status" value="1"/>
</dbReference>
<dbReference type="InterPro" id="IPR000835">
    <property type="entry name" value="HTH_MarR-typ"/>
</dbReference>
<evidence type="ECO:0000256" key="1">
    <source>
        <dbReference type="ARBA" id="ARBA00023015"/>
    </source>
</evidence>
<organism evidence="4 5">
    <name type="scientific">Hyphomonas pacifica</name>
    <dbReference type="NCBI Taxonomy" id="1280941"/>
    <lineage>
        <taxon>Bacteria</taxon>
        <taxon>Pseudomonadati</taxon>
        <taxon>Pseudomonadota</taxon>
        <taxon>Alphaproteobacteria</taxon>
        <taxon>Hyphomonadales</taxon>
        <taxon>Hyphomonadaceae</taxon>
        <taxon>Hyphomonas</taxon>
    </lineage>
</organism>
<protein>
    <submittedName>
        <fullName evidence="4">Uncharacterized protein</fullName>
    </submittedName>
</protein>
<keyword evidence="1" id="KW-0805">Transcription regulation</keyword>
<evidence type="ECO:0000256" key="3">
    <source>
        <dbReference type="ARBA" id="ARBA00023163"/>
    </source>
</evidence>
<keyword evidence="3" id="KW-0804">Transcription</keyword>
<dbReference type="InterPro" id="IPR036388">
    <property type="entry name" value="WH-like_DNA-bd_sf"/>
</dbReference>
<reference evidence="4 5" key="1">
    <citation type="submission" date="2013-04" db="EMBL/GenBank/DDBJ databases">
        <title>Hyphomonas sp. T24B3 Genome Sequencing.</title>
        <authorList>
            <person name="Lai Q."/>
            <person name="Shao Z."/>
        </authorList>
    </citation>
    <scope>NUCLEOTIDE SEQUENCE [LARGE SCALE GENOMIC DNA]</scope>
    <source>
        <strain evidence="4 5">T24B3</strain>
    </source>
</reference>
<dbReference type="eggNOG" id="COG1846">
    <property type="taxonomic scope" value="Bacteria"/>
</dbReference>
<dbReference type="PROSITE" id="PS50995">
    <property type="entry name" value="HTH_MARR_2"/>
    <property type="match status" value="1"/>
</dbReference>
<dbReference type="GO" id="GO:0003677">
    <property type="term" value="F:DNA binding"/>
    <property type="evidence" value="ECO:0007669"/>
    <property type="project" value="UniProtKB-KW"/>
</dbReference>
<dbReference type="InterPro" id="IPR036390">
    <property type="entry name" value="WH_DNA-bd_sf"/>
</dbReference>
<dbReference type="OrthoDB" id="511972at2"/>
<keyword evidence="5" id="KW-1185">Reference proteome</keyword>
<accession>A0A328K2H9</accession>
<dbReference type="AlphaFoldDB" id="A0A062TZ92"/>
<keyword evidence="2" id="KW-0238">DNA-binding</keyword>
<name>A0A062TZ92_9PROT</name>
<evidence type="ECO:0000313" key="4">
    <source>
        <dbReference type="EMBL" id="RAN32552.1"/>
    </source>
</evidence>
<comment type="caution">
    <text evidence="4">The sequence shown here is derived from an EMBL/GenBank/DDBJ whole genome shotgun (WGS) entry which is preliminary data.</text>
</comment>
<dbReference type="PANTHER" id="PTHR42756:SF1">
    <property type="entry name" value="TRANSCRIPTIONAL REPRESSOR OF EMRAB OPERON"/>
    <property type="match status" value="1"/>
</dbReference>
<dbReference type="SMART" id="SM00347">
    <property type="entry name" value="HTH_MARR"/>
    <property type="match status" value="1"/>
</dbReference>
<dbReference type="PANTHER" id="PTHR42756">
    <property type="entry name" value="TRANSCRIPTIONAL REGULATOR, MARR"/>
    <property type="match status" value="1"/>
</dbReference>
<dbReference type="RefSeq" id="WP_034828513.1">
    <property type="nucleotide sequence ID" value="NZ_AWFA01000048.1"/>
</dbReference>
<dbReference type="PRINTS" id="PR00598">
    <property type="entry name" value="HTHMARR"/>
</dbReference>
<dbReference type="EMBL" id="AWFB01000032">
    <property type="protein sequence ID" value="RAN32552.1"/>
    <property type="molecule type" value="Genomic_DNA"/>
</dbReference>
<gene>
    <name evidence="4" type="ORF">HY3_15005</name>
</gene>
<dbReference type="STRING" id="1280941.HY2_16245"/>
<evidence type="ECO:0000313" key="5">
    <source>
        <dbReference type="Proteomes" id="UP000249123"/>
    </source>
</evidence>
<proteinExistence type="predicted"/>